<keyword evidence="3" id="KW-0813">Transport</keyword>
<evidence type="ECO:0000256" key="8">
    <source>
        <dbReference type="ARBA" id="ARBA00022989"/>
    </source>
</evidence>
<keyword evidence="6" id="KW-0812">Transmembrane</keyword>
<evidence type="ECO:0000259" key="11">
    <source>
        <dbReference type="PROSITE" id="PS52015"/>
    </source>
</evidence>
<feature type="region of interest" description="Disordered" evidence="10">
    <location>
        <begin position="60"/>
        <end position="115"/>
    </location>
</feature>
<dbReference type="GO" id="GO:0015031">
    <property type="term" value="P:protein transport"/>
    <property type="evidence" value="ECO:0007669"/>
    <property type="project" value="UniProtKB-KW"/>
</dbReference>
<dbReference type="PANTHER" id="PTHR33446:SF2">
    <property type="entry name" value="PROTEIN TONB"/>
    <property type="match status" value="1"/>
</dbReference>
<evidence type="ECO:0000256" key="1">
    <source>
        <dbReference type="ARBA" id="ARBA00004383"/>
    </source>
</evidence>
<evidence type="ECO:0000313" key="12">
    <source>
        <dbReference type="EMBL" id="KIL99509.1"/>
    </source>
</evidence>
<evidence type="ECO:0000256" key="5">
    <source>
        <dbReference type="ARBA" id="ARBA00022519"/>
    </source>
</evidence>
<evidence type="ECO:0000256" key="6">
    <source>
        <dbReference type="ARBA" id="ARBA00022692"/>
    </source>
</evidence>
<dbReference type="NCBIfam" id="TIGR01352">
    <property type="entry name" value="tonB_Cterm"/>
    <property type="match status" value="1"/>
</dbReference>
<dbReference type="GO" id="GO:0031992">
    <property type="term" value="F:energy transducer activity"/>
    <property type="evidence" value="ECO:0007669"/>
    <property type="project" value="TreeGrafter"/>
</dbReference>
<reference evidence="12 13" key="1">
    <citation type="submission" date="2015-01" db="EMBL/GenBank/DDBJ databases">
        <title>Genome Sequence of Magnetospirillum magnetotacticum Strain MS-1.</title>
        <authorList>
            <person name="Marinov G.K."/>
            <person name="Smalley M.D."/>
            <person name="DeSalvo G."/>
        </authorList>
    </citation>
    <scope>NUCLEOTIDE SEQUENCE [LARGE SCALE GENOMIC DNA]</scope>
    <source>
        <strain evidence="12 13">MS-1</strain>
    </source>
</reference>
<comment type="subcellular location">
    <subcellularLocation>
        <location evidence="1">Cell inner membrane</location>
        <topology evidence="1">Single-pass membrane protein</topology>
        <orientation evidence="1">Periplasmic side</orientation>
    </subcellularLocation>
</comment>
<feature type="domain" description="TonB C-terminal" evidence="11">
    <location>
        <begin position="146"/>
        <end position="237"/>
    </location>
</feature>
<keyword evidence="13" id="KW-1185">Reference proteome</keyword>
<protein>
    <submittedName>
        <fullName evidence="12">Ferric siderophore transport system periplasmic binding protein TonB</fullName>
    </submittedName>
</protein>
<keyword evidence="4" id="KW-1003">Cell membrane</keyword>
<comment type="similarity">
    <text evidence="2">Belongs to the TonB family.</text>
</comment>
<evidence type="ECO:0000256" key="9">
    <source>
        <dbReference type="ARBA" id="ARBA00023136"/>
    </source>
</evidence>
<dbReference type="InterPro" id="IPR006260">
    <property type="entry name" value="TonB/TolA_C"/>
</dbReference>
<keyword evidence="8" id="KW-1133">Transmembrane helix</keyword>
<proteinExistence type="inferred from homology"/>
<organism evidence="12 13">
    <name type="scientific">Paramagnetospirillum magnetotacticum MS-1</name>
    <dbReference type="NCBI Taxonomy" id="272627"/>
    <lineage>
        <taxon>Bacteria</taxon>
        <taxon>Pseudomonadati</taxon>
        <taxon>Pseudomonadota</taxon>
        <taxon>Alphaproteobacteria</taxon>
        <taxon>Rhodospirillales</taxon>
        <taxon>Magnetospirillaceae</taxon>
        <taxon>Paramagnetospirillum</taxon>
    </lineage>
</organism>
<dbReference type="STRING" id="272627.CCC_04025"/>
<evidence type="ECO:0000256" key="2">
    <source>
        <dbReference type="ARBA" id="ARBA00006555"/>
    </source>
</evidence>
<keyword evidence="7" id="KW-0653">Protein transport</keyword>
<gene>
    <name evidence="12" type="ORF">CCC_04025</name>
</gene>
<name>A0A0C2YIE3_PARME</name>
<sequence>MGMACTDRGGVIPPALLGQAGIALSAALHLAAAMILLDKAVPAPPEEFPASMVVEIASEAPRPQESPHAAPRAEPEAQPPAPTPKPAAARVRTKPATPPPAAPGGPAVSAAPFPQGETAPAMEAAAPPISAPPPKTAEASSISYGVYAGRLHDLIARHRVYPPQSLRRREEGDVRLRILMGQDGRLLDIVNLAVASVHLTQAARQAVEQAAPFDPPPTSGEGTHQIAFDVTVMFRLR</sequence>
<dbReference type="EMBL" id="JXSL01000023">
    <property type="protein sequence ID" value="KIL99509.1"/>
    <property type="molecule type" value="Genomic_DNA"/>
</dbReference>
<evidence type="ECO:0000256" key="3">
    <source>
        <dbReference type="ARBA" id="ARBA00022448"/>
    </source>
</evidence>
<evidence type="ECO:0000256" key="10">
    <source>
        <dbReference type="SAM" id="MobiDB-lite"/>
    </source>
</evidence>
<dbReference type="PROSITE" id="PS52015">
    <property type="entry name" value="TONB_CTD"/>
    <property type="match status" value="1"/>
</dbReference>
<evidence type="ECO:0000256" key="4">
    <source>
        <dbReference type="ARBA" id="ARBA00022475"/>
    </source>
</evidence>
<dbReference type="SUPFAM" id="SSF74653">
    <property type="entry name" value="TolA/TonB C-terminal domain"/>
    <property type="match status" value="1"/>
</dbReference>
<dbReference type="Gene3D" id="3.30.1150.10">
    <property type="match status" value="1"/>
</dbReference>
<evidence type="ECO:0000256" key="7">
    <source>
        <dbReference type="ARBA" id="ARBA00022927"/>
    </source>
</evidence>
<keyword evidence="5" id="KW-0997">Cell inner membrane</keyword>
<accession>A0A0C2YIE3</accession>
<keyword evidence="9" id="KW-0472">Membrane</keyword>
<evidence type="ECO:0000313" key="13">
    <source>
        <dbReference type="Proteomes" id="UP000031971"/>
    </source>
</evidence>
<dbReference type="AlphaFoldDB" id="A0A0C2YIE3"/>
<dbReference type="Proteomes" id="UP000031971">
    <property type="component" value="Unassembled WGS sequence"/>
</dbReference>
<dbReference type="Pfam" id="PF03544">
    <property type="entry name" value="TonB_C"/>
    <property type="match status" value="1"/>
</dbReference>
<comment type="caution">
    <text evidence="12">The sequence shown here is derived from an EMBL/GenBank/DDBJ whole genome shotgun (WGS) entry which is preliminary data.</text>
</comment>
<dbReference type="GO" id="GO:0055085">
    <property type="term" value="P:transmembrane transport"/>
    <property type="evidence" value="ECO:0007669"/>
    <property type="project" value="InterPro"/>
</dbReference>
<dbReference type="InterPro" id="IPR051045">
    <property type="entry name" value="TonB-dependent_transducer"/>
</dbReference>
<dbReference type="PANTHER" id="PTHR33446">
    <property type="entry name" value="PROTEIN TONB-RELATED"/>
    <property type="match status" value="1"/>
</dbReference>
<dbReference type="GO" id="GO:0098797">
    <property type="term" value="C:plasma membrane protein complex"/>
    <property type="evidence" value="ECO:0007669"/>
    <property type="project" value="TreeGrafter"/>
</dbReference>
<dbReference type="InterPro" id="IPR037682">
    <property type="entry name" value="TonB_C"/>
</dbReference>